<protein>
    <submittedName>
        <fullName evidence="2">DUF4332 domain-containing protein</fullName>
    </submittedName>
</protein>
<proteinExistence type="predicted"/>
<dbReference type="Proteomes" id="UP001163152">
    <property type="component" value="Chromosome"/>
</dbReference>
<organism evidence="2 3">
    <name type="scientific">Thermocoleostomius sinensis A174</name>
    <dbReference type="NCBI Taxonomy" id="2016057"/>
    <lineage>
        <taxon>Bacteria</taxon>
        <taxon>Bacillati</taxon>
        <taxon>Cyanobacteriota</taxon>
        <taxon>Cyanophyceae</taxon>
        <taxon>Oculatellales</taxon>
        <taxon>Oculatellaceae</taxon>
        <taxon>Thermocoleostomius</taxon>
    </lineage>
</organism>
<evidence type="ECO:0000313" key="2">
    <source>
        <dbReference type="EMBL" id="WAL61597.1"/>
    </source>
</evidence>
<name>A0A9E8ZEM3_9CYAN</name>
<dbReference type="Pfam" id="PF14229">
    <property type="entry name" value="DUF4332"/>
    <property type="match status" value="1"/>
</dbReference>
<dbReference type="EMBL" id="CP113797">
    <property type="protein sequence ID" value="WAL61597.1"/>
    <property type="molecule type" value="Genomic_DNA"/>
</dbReference>
<sequence>MVDWSIFTLMKAKHRNAKSTRCASRSNWTIDRLPGLSDREQARLKSCGIHSTGQLLQQSQTPAQRQNLAARLQVHVQYVNKWSALANLAQIPSVGCDYCGLLLHAGISSPTQLAQTSLPRLHRQILKLQVATMQRQDLCPSLDQVSTWIDEARQLLLQG</sequence>
<gene>
    <name evidence="2" type="ORF">OXH18_06325</name>
</gene>
<dbReference type="AlphaFoldDB" id="A0A9E8ZEM3"/>
<evidence type="ECO:0000259" key="1">
    <source>
        <dbReference type="Pfam" id="PF14229"/>
    </source>
</evidence>
<reference evidence="2" key="1">
    <citation type="submission" date="2022-12" db="EMBL/GenBank/DDBJ databases">
        <title>Polyphasic identification of a Novel Hot-Spring Cyanobacterium Ocullathermofonsia sinensis gen nov. sp. nov. and Genomic Insights on its Adaptations to the Thermal Habitat.</title>
        <authorList>
            <person name="Daroch M."/>
            <person name="Tang J."/>
            <person name="Jiang Y."/>
        </authorList>
    </citation>
    <scope>NUCLEOTIDE SEQUENCE</scope>
    <source>
        <strain evidence="2">PKUAC-SCTA174</strain>
    </source>
</reference>
<keyword evidence="3" id="KW-1185">Reference proteome</keyword>
<dbReference type="InterPro" id="IPR025567">
    <property type="entry name" value="DUF4332"/>
</dbReference>
<evidence type="ECO:0000313" key="3">
    <source>
        <dbReference type="Proteomes" id="UP001163152"/>
    </source>
</evidence>
<dbReference type="KEGG" id="tsin:OXH18_06325"/>
<accession>A0A9E8ZEM3</accession>
<feature type="domain" description="DUF4332" evidence="1">
    <location>
        <begin position="34"/>
        <end position="155"/>
    </location>
</feature>